<dbReference type="SUPFAM" id="SSF81301">
    <property type="entry name" value="Nucleotidyltransferase"/>
    <property type="match status" value="1"/>
</dbReference>
<feature type="compositionally biased region" description="Basic and acidic residues" evidence="1">
    <location>
        <begin position="1"/>
        <end position="13"/>
    </location>
</feature>
<dbReference type="Gene3D" id="3.30.460.10">
    <property type="entry name" value="Beta Polymerase, domain 2"/>
    <property type="match status" value="1"/>
</dbReference>
<organism evidence="2 3">
    <name type="scientific">Nocardioides aurantiacus</name>
    <dbReference type="NCBI Taxonomy" id="86796"/>
    <lineage>
        <taxon>Bacteria</taxon>
        <taxon>Bacillati</taxon>
        <taxon>Actinomycetota</taxon>
        <taxon>Actinomycetes</taxon>
        <taxon>Propionibacteriales</taxon>
        <taxon>Nocardioidaceae</taxon>
        <taxon>Nocardioides</taxon>
    </lineage>
</organism>
<name>A0A3N2CQJ9_9ACTN</name>
<dbReference type="InterPro" id="IPR007344">
    <property type="entry name" value="GrpB/CoaE"/>
</dbReference>
<evidence type="ECO:0000313" key="2">
    <source>
        <dbReference type="EMBL" id="ROR89594.1"/>
    </source>
</evidence>
<dbReference type="RefSeq" id="WP_123388914.1">
    <property type="nucleotide sequence ID" value="NZ_RKHO01000001.1"/>
</dbReference>
<comment type="caution">
    <text evidence="2">The sequence shown here is derived from an EMBL/GenBank/DDBJ whole genome shotgun (WGS) entry which is preliminary data.</text>
</comment>
<proteinExistence type="predicted"/>
<evidence type="ECO:0000313" key="3">
    <source>
        <dbReference type="Proteomes" id="UP000281738"/>
    </source>
</evidence>
<dbReference type="GO" id="GO:0016740">
    <property type="term" value="F:transferase activity"/>
    <property type="evidence" value="ECO:0007669"/>
    <property type="project" value="UniProtKB-KW"/>
</dbReference>
<keyword evidence="2" id="KW-0808">Transferase</keyword>
<dbReference type="PANTHER" id="PTHR34822:SF1">
    <property type="entry name" value="GRPB FAMILY PROTEIN"/>
    <property type="match status" value="1"/>
</dbReference>
<evidence type="ECO:0000256" key="1">
    <source>
        <dbReference type="SAM" id="MobiDB-lite"/>
    </source>
</evidence>
<reference evidence="2 3" key="1">
    <citation type="submission" date="2018-11" db="EMBL/GenBank/DDBJ databases">
        <title>Sequencing the genomes of 1000 actinobacteria strains.</title>
        <authorList>
            <person name="Klenk H.-P."/>
        </authorList>
    </citation>
    <scope>NUCLEOTIDE SEQUENCE [LARGE SCALE GENOMIC DNA]</scope>
    <source>
        <strain evidence="2 3">DSM 12652</strain>
    </source>
</reference>
<gene>
    <name evidence="2" type="ORF">EDD33_0423</name>
</gene>
<dbReference type="InterPro" id="IPR043519">
    <property type="entry name" value="NT_sf"/>
</dbReference>
<dbReference type="AlphaFoldDB" id="A0A3N2CQJ9"/>
<protein>
    <submittedName>
        <fullName evidence="2">GrpB-like predicted nucleotidyltransferase (UPF0157 family)</fullName>
    </submittedName>
</protein>
<dbReference type="Pfam" id="PF04229">
    <property type="entry name" value="GrpB"/>
    <property type="match status" value="1"/>
</dbReference>
<sequence>MPTPEEITRHEDDVPTGAPSAWVGDARPETGVEVVEPDPAWPAAYAEVAALVRDALGDRVLVLQHVGSTAVPGLVAKPVLDVDLVVGDVDDEAAWLPPLEAAGFVLRVREPWWQGHRGLRLTSPVVSNLHVFGPGAAEPVRHRIFRDWLTEHPEDRERYAEAKRVAARQTEAAGEHVMDYNARKQAVVREIYDRAFVALGLLPGPGTAPTTPLRE</sequence>
<dbReference type="PANTHER" id="PTHR34822">
    <property type="entry name" value="GRPB DOMAIN PROTEIN (AFU_ORTHOLOGUE AFUA_1G01530)"/>
    <property type="match status" value="1"/>
</dbReference>
<accession>A0A3N2CQJ9</accession>
<keyword evidence="3" id="KW-1185">Reference proteome</keyword>
<dbReference type="EMBL" id="RKHO01000001">
    <property type="protein sequence ID" value="ROR89594.1"/>
    <property type="molecule type" value="Genomic_DNA"/>
</dbReference>
<dbReference type="OrthoDB" id="9799092at2"/>
<dbReference type="Proteomes" id="UP000281738">
    <property type="component" value="Unassembled WGS sequence"/>
</dbReference>
<feature type="region of interest" description="Disordered" evidence="1">
    <location>
        <begin position="1"/>
        <end position="25"/>
    </location>
</feature>